<dbReference type="STRING" id="868595.Desca_1424"/>
<evidence type="ECO:0000313" key="2">
    <source>
        <dbReference type="Proteomes" id="UP000009226"/>
    </source>
</evidence>
<sequence length="47" mass="5066" precursor="true">MGFLMRRVFIALLSVAIVTLAMWIAPNVTFNASALMEAVIKSGKGLL</sequence>
<gene>
    <name evidence="1" type="ordered locus">Desca_1424</name>
</gene>
<dbReference type="HOGENOM" id="CLU_3232728_0_0_9"/>
<evidence type="ECO:0000313" key="1">
    <source>
        <dbReference type="EMBL" id="AEF94280.1"/>
    </source>
</evidence>
<proteinExistence type="predicted"/>
<dbReference type="Proteomes" id="UP000009226">
    <property type="component" value="Chromosome"/>
</dbReference>
<dbReference type="AlphaFoldDB" id="F6B5F9"/>
<reference evidence="1 2" key="1">
    <citation type="submission" date="2011-05" db="EMBL/GenBank/DDBJ databases">
        <title>Complete sequence of Desulfotomaculum carboxydivorans CO-1-SRB.</title>
        <authorList>
            <consortium name="US DOE Joint Genome Institute"/>
            <person name="Lucas S."/>
            <person name="Han J."/>
            <person name="Lapidus A."/>
            <person name="Cheng J.-F."/>
            <person name="Goodwin L."/>
            <person name="Pitluck S."/>
            <person name="Peters L."/>
            <person name="Mikhailova N."/>
            <person name="Lu M."/>
            <person name="Han C."/>
            <person name="Tapia R."/>
            <person name="Land M."/>
            <person name="Hauser L."/>
            <person name="Kyrpides N."/>
            <person name="Ivanova N."/>
            <person name="Pagani I."/>
            <person name="Stams A."/>
            <person name="Plugge C."/>
            <person name="Muyzer G."/>
            <person name="Kuever J."/>
            <person name="Parshina S."/>
            <person name="Ivanova A."/>
            <person name="Nazina T."/>
            <person name="Woyke T."/>
        </authorList>
    </citation>
    <scope>NUCLEOTIDE SEQUENCE [LARGE SCALE GENOMIC DNA]</scope>
    <source>
        <strain evidence="2">DSM 14880 / VKM B-2319 / CO-1-SRB</strain>
    </source>
</reference>
<dbReference type="EMBL" id="CP002736">
    <property type="protein sequence ID" value="AEF94280.1"/>
    <property type="molecule type" value="Genomic_DNA"/>
</dbReference>
<organism evidence="1 2">
    <name type="scientific">Desulfotomaculum nigrificans (strain DSM 14880 / VKM B-2319 / CO-1-SRB)</name>
    <name type="common">Desulfotomaculum carboxydivorans</name>
    <dbReference type="NCBI Taxonomy" id="868595"/>
    <lineage>
        <taxon>Bacteria</taxon>
        <taxon>Bacillati</taxon>
        <taxon>Bacillota</taxon>
        <taxon>Clostridia</taxon>
        <taxon>Eubacteriales</taxon>
        <taxon>Desulfotomaculaceae</taxon>
        <taxon>Desulfotomaculum</taxon>
    </lineage>
</organism>
<name>F6B5F9_DESCC</name>
<protein>
    <submittedName>
        <fullName evidence="1">Uncharacterized protein</fullName>
    </submittedName>
</protein>
<dbReference type="KEGG" id="dca:Desca_1424"/>
<accession>F6B5F9</accession>
<keyword evidence="2" id="KW-1185">Reference proteome</keyword>